<dbReference type="InterPro" id="IPR039425">
    <property type="entry name" value="RNA_pol_sigma-70-like"/>
</dbReference>
<keyword evidence="3" id="KW-0731">Sigma factor</keyword>
<evidence type="ECO:0000256" key="4">
    <source>
        <dbReference type="ARBA" id="ARBA00023163"/>
    </source>
</evidence>
<dbReference type="EMBL" id="JAERTY010000009">
    <property type="protein sequence ID" value="MBL1410422.1"/>
    <property type="molecule type" value="Genomic_DNA"/>
</dbReference>
<proteinExistence type="inferred from homology"/>
<evidence type="ECO:0000259" key="5">
    <source>
        <dbReference type="Pfam" id="PF04542"/>
    </source>
</evidence>
<dbReference type="Gene3D" id="1.10.10.10">
    <property type="entry name" value="Winged helix-like DNA-binding domain superfamily/Winged helix DNA-binding domain"/>
    <property type="match status" value="1"/>
</dbReference>
<organism evidence="7 8">
    <name type="scientific">Sphingobacterium faecale</name>
    <dbReference type="NCBI Taxonomy" id="2803775"/>
    <lineage>
        <taxon>Bacteria</taxon>
        <taxon>Pseudomonadati</taxon>
        <taxon>Bacteroidota</taxon>
        <taxon>Sphingobacteriia</taxon>
        <taxon>Sphingobacteriales</taxon>
        <taxon>Sphingobacteriaceae</taxon>
        <taxon>Sphingobacterium</taxon>
    </lineage>
</organism>
<feature type="domain" description="RNA polymerase sigma-70 region 2" evidence="5">
    <location>
        <begin position="25"/>
        <end position="91"/>
    </location>
</feature>
<dbReference type="RefSeq" id="WP_202104114.1">
    <property type="nucleotide sequence ID" value="NZ_JAERTY010000009.1"/>
</dbReference>
<dbReference type="InterPro" id="IPR013324">
    <property type="entry name" value="RNA_pol_sigma_r3/r4-like"/>
</dbReference>
<dbReference type="InterPro" id="IPR013325">
    <property type="entry name" value="RNA_pol_sigma_r2"/>
</dbReference>
<sequence length="195" mass="22816">MKYIDEQQLLKDFLEGEEHAFKYIFNTYYKRMCLYARSFVDESREAEDLAGDAFIRIWEGKKAYESVCHLKAAIYQTVRRLGINNLEATKRRNLRANIYYEEHSQIAPSQLQEIVFVEAMAELYHAIEALPNKAQEIIRLTYLEGKSNLEVAEIMGINVQTVKNQKLRALTLLRSRISKNTFHLLVLGFLSLEKF</sequence>
<keyword evidence="2" id="KW-0805">Transcription regulation</keyword>
<evidence type="ECO:0000256" key="2">
    <source>
        <dbReference type="ARBA" id="ARBA00023015"/>
    </source>
</evidence>
<dbReference type="Pfam" id="PF08281">
    <property type="entry name" value="Sigma70_r4_2"/>
    <property type="match status" value="1"/>
</dbReference>
<dbReference type="NCBIfam" id="TIGR02937">
    <property type="entry name" value="sigma70-ECF"/>
    <property type="match status" value="1"/>
</dbReference>
<dbReference type="InterPro" id="IPR036388">
    <property type="entry name" value="WH-like_DNA-bd_sf"/>
</dbReference>
<dbReference type="InterPro" id="IPR014284">
    <property type="entry name" value="RNA_pol_sigma-70_dom"/>
</dbReference>
<feature type="domain" description="RNA polymerase sigma factor 70 region 4 type 2" evidence="6">
    <location>
        <begin position="122"/>
        <end position="172"/>
    </location>
</feature>
<keyword evidence="8" id="KW-1185">Reference proteome</keyword>
<evidence type="ECO:0000313" key="8">
    <source>
        <dbReference type="Proteomes" id="UP000625283"/>
    </source>
</evidence>
<dbReference type="InterPro" id="IPR007627">
    <property type="entry name" value="RNA_pol_sigma70_r2"/>
</dbReference>
<evidence type="ECO:0000256" key="3">
    <source>
        <dbReference type="ARBA" id="ARBA00023082"/>
    </source>
</evidence>
<protein>
    <submittedName>
        <fullName evidence="7">Sigma-70 family RNA polymerase sigma factor</fullName>
    </submittedName>
</protein>
<name>A0ABS1R8W2_9SPHI</name>
<comment type="similarity">
    <text evidence="1">Belongs to the sigma-70 factor family. ECF subfamily.</text>
</comment>
<dbReference type="Gene3D" id="1.10.1740.10">
    <property type="match status" value="1"/>
</dbReference>
<dbReference type="PANTHER" id="PTHR43133:SF46">
    <property type="entry name" value="RNA POLYMERASE SIGMA-70 FACTOR ECF SUBFAMILY"/>
    <property type="match status" value="1"/>
</dbReference>
<dbReference type="InterPro" id="IPR013249">
    <property type="entry name" value="RNA_pol_sigma70_r4_t2"/>
</dbReference>
<reference evidence="7 8" key="1">
    <citation type="submission" date="2021-01" db="EMBL/GenBank/DDBJ databases">
        <title>C459-1 draft genome sequence.</title>
        <authorList>
            <person name="Zhang X.-F."/>
        </authorList>
    </citation>
    <scope>NUCLEOTIDE SEQUENCE [LARGE SCALE GENOMIC DNA]</scope>
    <source>
        <strain evidence="8">C459-1</strain>
    </source>
</reference>
<comment type="caution">
    <text evidence="7">The sequence shown here is derived from an EMBL/GenBank/DDBJ whole genome shotgun (WGS) entry which is preliminary data.</text>
</comment>
<dbReference type="Pfam" id="PF04542">
    <property type="entry name" value="Sigma70_r2"/>
    <property type="match status" value="1"/>
</dbReference>
<evidence type="ECO:0000259" key="6">
    <source>
        <dbReference type="Pfam" id="PF08281"/>
    </source>
</evidence>
<evidence type="ECO:0000313" key="7">
    <source>
        <dbReference type="EMBL" id="MBL1410422.1"/>
    </source>
</evidence>
<dbReference type="CDD" id="cd06171">
    <property type="entry name" value="Sigma70_r4"/>
    <property type="match status" value="1"/>
</dbReference>
<dbReference type="Proteomes" id="UP000625283">
    <property type="component" value="Unassembled WGS sequence"/>
</dbReference>
<evidence type="ECO:0000256" key="1">
    <source>
        <dbReference type="ARBA" id="ARBA00010641"/>
    </source>
</evidence>
<dbReference type="SUPFAM" id="SSF88946">
    <property type="entry name" value="Sigma2 domain of RNA polymerase sigma factors"/>
    <property type="match status" value="1"/>
</dbReference>
<gene>
    <name evidence="7" type="ORF">JKG61_16820</name>
</gene>
<dbReference type="SUPFAM" id="SSF88659">
    <property type="entry name" value="Sigma3 and sigma4 domains of RNA polymerase sigma factors"/>
    <property type="match status" value="1"/>
</dbReference>
<dbReference type="PANTHER" id="PTHR43133">
    <property type="entry name" value="RNA POLYMERASE ECF-TYPE SIGMA FACTO"/>
    <property type="match status" value="1"/>
</dbReference>
<keyword evidence="4" id="KW-0804">Transcription</keyword>
<accession>A0ABS1R8W2</accession>